<name>A0AA86XK07_9CAUD</name>
<sequence length="170" mass="20058">MNNEIEYHPEKLKSVIHYIISKCGLNHNVGRTVMYKLLYFSDFNFYEIYETPITGETYIKKPNGPISSHFLDLKDELISEGKIKEDVERVIDYPKYKYTSLIGPDVTNLSKQELEVIDDTINKLSDMSAKEISNYSHGDLPWRIAETNAELDYEYVFYRDPEYIVREYDE</sequence>
<dbReference type="Pfam" id="PF13274">
    <property type="entry name" value="SocA_Panacea"/>
    <property type="match status" value="1"/>
</dbReference>
<feature type="domain" description="Antitoxin SocA-like Panacea" evidence="1">
    <location>
        <begin position="35"/>
        <end position="142"/>
    </location>
</feature>
<evidence type="ECO:0000259" key="1">
    <source>
        <dbReference type="Pfam" id="PF13274"/>
    </source>
</evidence>
<accession>A0AA86XK07</accession>
<dbReference type="EMBL" id="BK063677">
    <property type="protein sequence ID" value="DBA35375.1"/>
    <property type="molecule type" value="Genomic_DNA"/>
</dbReference>
<dbReference type="Proteomes" id="UP001302529">
    <property type="component" value="Segment"/>
</dbReference>
<gene>
    <name evidence="2" type="ORF">vir080_00002</name>
</gene>
<evidence type="ECO:0000313" key="2">
    <source>
        <dbReference type="EMBL" id="DBA35375.1"/>
    </source>
</evidence>
<keyword evidence="3" id="KW-1185">Reference proteome</keyword>
<dbReference type="GeneID" id="300198833"/>
<dbReference type="RefSeq" id="YP_013605338.1">
    <property type="nucleotide sequence ID" value="NC_133305.1"/>
</dbReference>
<dbReference type="InterPro" id="IPR025272">
    <property type="entry name" value="SocA_Panacea"/>
</dbReference>
<protein>
    <recommendedName>
        <fullName evidence="1">Antitoxin SocA-like Panacea domain-containing protein</fullName>
    </recommendedName>
</protein>
<reference evidence="2 3" key="1">
    <citation type="journal article" date="2023" name="Nat. Microbiol.">
        <title>A compendium of viruses from methanogenic archaea reveals their diversity and adaptations to the gut environment.</title>
        <authorList>
            <person name="Medvedeva S."/>
            <person name="Borrel G."/>
            <person name="Krupovic M."/>
            <person name="Gribaldo S."/>
        </authorList>
    </citation>
    <scope>NUCLEOTIDE SEQUENCE [LARGE SCALE GENOMIC DNA]</scope>
</reference>
<proteinExistence type="predicted"/>
<organism evidence="2 3">
    <name type="scientific">Caudoviricetes sp. vir080</name>
    <dbReference type="NCBI Taxonomy" id="3068353"/>
    <lineage>
        <taxon>Viruses</taxon>
        <taxon>Duplodnaviria</taxon>
        <taxon>Heunggongvirae</taxon>
        <taxon>Uroviricota</taxon>
        <taxon>Caudoviricetes</taxon>
    </lineage>
</organism>
<evidence type="ECO:0000313" key="3">
    <source>
        <dbReference type="Proteomes" id="UP001302529"/>
    </source>
</evidence>